<comment type="similarity">
    <text evidence="5">Belongs to the protein N5-glutamine methyltransferase family. PrmC subfamily.</text>
</comment>
<dbReference type="EC" id="2.1.1.297" evidence="5"/>
<evidence type="ECO:0000259" key="6">
    <source>
        <dbReference type="Pfam" id="PF05175"/>
    </source>
</evidence>
<dbReference type="PROSITE" id="PS00092">
    <property type="entry name" value="N6_MTASE"/>
    <property type="match status" value="1"/>
</dbReference>
<dbReference type="InterPro" id="IPR007848">
    <property type="entry name" value="Small_mtfrase_dom"/>
</dbReference>
<dbReference type="PANTHER" id="PTHR18895:SF74">
    <property type="entry name" value="MTRF1L RELEASE FACTOR GLUTAMINE METHYLTRANSFERASE"/>
    <property type="match status" value="1"/>
</dbReference>
<keyword evidence="1 5" id="KW-0489">Methyltransferase</keyword>
<dbReference type="NCBIfam" id="TIGR00536">
    <property type="entry name" value="hemK_fam"/>
    <property type="match status" value="1"/>
</dbReference>
<feature type="binding site" evidence="5">
    <location>
        <position position="194"/>
    </location>
    <ligand>
        <name>S-adenosyl-L-methionine</name>
        <dbReference type="ChEBI" id="CHEBI:59789"/>
    </ligand>
</feature>
<name>A0A0S3QW49_THET7</name>
<organism evidence="8 9">
    <name type="scientific">Thermosulfidibacter takaii (strain DSM 17441 / JCM 13301 / NBRC 103674 / ABI70S6)</name>
    <dbReference type="NCBI Taxonomy" id="1298851"/>
    <lineage>
        <taxon>Bacteria</taxon>
        <taxon>Pseudomonadati</taxon>
        <taxon>Thermosulfidibacterota</taxon>
        <taxon>Thermosulfidibacteria</taxon>
        <taxon>Thermosulfidibacterales</taxon>
        <taxon>Thermosulfidibacteraceae</taxon>
    </lineage>
</organism>
<keyword evidence="2 5" id="KW-0808">Transferase</keyword>
<evidence type="ECO:0000313" key="8">
    <source>
        <dbReference type="EMBL" id="BAT72537.1"/>
    </source>
</evidence>
<dbReference type="InterPro" id="IPR040758">
    <property type="entry name" value="PrmC_N"/>
</dbReference>
<evidence type="ECO:0000259" key="7">
    <source>
        <dbReference type="Pfam" id="PF17827"/>
    </source>
</evidence>
<dbReference type="CDD" id="cd02440">
    <property type="entry name" value="AdoMet_MTases"/>
    <property type="match status" value="1"/>
</dbReference>
<keyword evidence="9" id="KW-1185">Reference proteome</keyword>
<dbReference type="InterPro" id="IPR050320">
    <property type="entry name" value="N5-glutamine_MTase"/>
</dbReference>
<evidence type="ECO:0000256" key="2">
    <source>
        <dbReference type="ARBA" id="ARBA00022679"/>
    </source>
</evidence>
<reference evidence="9" key="1">
    <citation type="journal article" date="2018" name="Science">
        <title>A primordial and reversible TCA cycle in a facultatively chemolithoautotrophic thermophile.</title>
        <authorList>
            <person name="Nunoura T."/>
            <person name="Chikaraishi Y."/>
            <person name="Izaki R."/>
            <person name="Suwa T."/>
            <person name="Sato T."/>
            <person name="Harada T."/>
            <person name="Mori K."/>
            <person name="Kato Y."/>
            <person name="Miyazaki M."/>
            <person name="Shimamura S."/>
            <person name="Yanagawa K."/>
            <person name="Shuto A."/>
            <person name="Ohkouchi N."/>
            <person name="Fujita N."/>
            <person name="Takaki Y."/>
            <person name="Atomi H."/>
            <person name="Takai K."/>
        </authorList>
    </citation>
    <scope>NUCLEOTIDE SEQUENCE [LARGE SCALE GENOMIC DNA]</scope>
    <source>
        <strain evidence="9">DSM 17441 / JCM 13301 / NBRC 103674 / ABI70S6</strain>
    </source>
</reference>
<feature type="binding site" evidence="5">
    <location>
        <begin position="194"/>
        <end position="197"/>
    </location>
    <ligand>
        <name>substrate</name>
    </ligand>
</feature>
<evidence type="ECO:0000256" key="4">
    <source>
        <dbReference type="ARBA" id="ARBA00048391"/>
    </source>
</evidence>
<comment type="caution">
    <text evidence="5">Lacks conserved residue(s) required for the propagation of feature annotation.</text>
</comment>
<dbReference type="PANTHER" id="PTHR18895">
    <property type="entry name" value="HEMK METHYLTRANSFERASE"/>
    <property type="match status" value="1"/>
</dbReference>
<evidence type="ECO:0000256" key="5">
    <source>
        <dbReference type="HAMAP-Rule" id="MF_02126"/>
    </source>
</evidence>
<feature type="binding site" evidence="5">
    <location>
        <begin position="126"/>
        <end position="130"/>
    </location>
    <ligand>
        <name>S-adenosyl-L-methionine</name>
        <dbReference type="ChEBI" id="CHEBI:59789"/>
    </ligand>
</feature>
<dbReference type="InterPro" id="IPR029063">
    <property type="entry name" value="SAM-dependent_MTases_sf"/>
</dbReference>
<feature type="domain" description="Release factor glutamine methyltransferase N-terminal" evidence="7">
    <location>
        <begin position="11"/>
        <end position="81"/>
    </location>
</feature>
<dbReference type="GO" id="GO:0003676">
    <property type="term" value="F:nucleic acid binding"/>
    <property type="evidence" value="ECO:0007669"/>
    <property type="project" value="InterPro"/>
</dbReference>
<dbReference type="RefSeq" id="WP_068550700.1">
    <property type="nucleotide sequence ID" value="NZ_AP013035.1"/>
</dbReference>
<dbReference type="GO" id="GO:0102559">
    <property type="term" value="F:peptide chain release factor N(5)-glutamine methyltransferase activity"/>
    <property type="evidence" value="ECO:0007669"/>
    <property type="project" value="UniProtKB-EC"/>
</dbReference>
<comment type="catalytic activity">
    <reaction evidence="4 5">
        <text>L-glutaminyl-[peptide chain release factor] + S-adenosyl-L-methionine = N(5)-methyl-L-glutaminyl-[peptide chain release factor] + S-adenosyl-L-homocysteine + H(+)</text>
        <dbReference type="Rhea" id="RHEA:42896"/>
        <dbReference type="Rhea" id="RHEA-COMP:10271"/>
        <dbReference type="Rhea" id="RHEA-COMP:10272"/>
        <dbReference type="ChEBI" id="CHEBI:15378"/>
        <dbReference type="ChEBI" id="CHEBI:30011"/>
        <dbReference type="ChEBI" id="CHEBI:57856"/>
        <dbReference type="ChEBI" id="CHEBI:59789"/>
        <dbReference type="ChEBI" id="CHEBI:61891"/>
        <dbReference type="EC" id="2.1.1.297"/>
    </reaction>
</comment>
<dbReference type="KEGG" id="ttk:TST_1753"/>
<dbReference type="HAMAP" id="MF_02126">
    <property type="entry name" value="RF_methyltr_PrmC"/>
    <property type="match status" value="1"/>
</dbReference>
<feature type="binding site" evidence="5">
    <location>
        <position position="149"/>
    </location>
    <ligand>
        <name>S-adenosyl-L-methionine</name>
        <dbReference type="ChEBI" id="CHEBI:59789"/>
    </ligand>
</feature>
<protein>
    <recommendedName>
        <fullName evidence="5">Release factor glutamine methyltransferase</fullName>
        <shortName evidence="5">RF MTase</shortName>
        <ecNumber evidence="5">2.1.1.297</ecNumber>
    </recommendedName>
    <alternativeName>
        <fullName evidence="5">N5-glutamine methyltransferase PrmC</fullName>
    </alternativeName>
    <alternativeName>
        <fullName evidence="5">Protein-(glutamine-N5) MTase PrmC</fullName>
    </alternativeName>
    <alternativeName>
        <fullName evidence="5">Protein-glutamine N-methyltransferase PrmC</fullName>
    </alternativeName>
</protein>
<dbReference type="EMBL" id="AP013035">
    <property type="protein sequence ID" value="BAT72537.1"/>
    <property type="molecule type" value="Genomic_DNA"/>
</dbReference>
<dbReference type="Proteomes" id="UP000063234">
    <property type="component" value="Chromosome"/>
</dbReference>
<dbReference type="Pfam" id="PF17827">
    <property type="entry name" value="PrmC_N"/>
    <property type="match status" value="1"/>
</dbReference>
<proteinExistence type="inferred from homology"/>
<evidence type="ECO:0000256" key="3">
    <source>
        <dbReference type="ARBA" id="ARBA00022691"/>
    </source>
</evidence>
<dbReference type="NCBIfam" id="TIGR03534">
    <property type="entry name" value="RF_mod_PrmC"/>
    <property type="match status" value="1"/>
</dbReference>
<feature type="domain" description="Methyltransferase small" evidence="6">
    <location>
        <begin position="91"/>
        <end position="204"/>
    </location>
</feature>
<dbReference type="STRING" id="1298851.TST_1753"/>
<dbReference type="Gene3D" id="3.40.50.150">
    <property type="entry name" value="Vaccinia Virus protein VP39"/>
    <property type="match status" value="1"/>
</dbReference>
<dbReference type="InterPro" id="IPR004556">
    <property type="entry name" value="HemK-like"/>
</dbReference>
<sequence>MEKKKIWTVRDVLSWTVDYLTQKGLPSPRQDVEYLLSYVLGTTRLQLYMQLDRPMTNQELSLFKALVKRRLNKEPLQYITGVAYLWKYEFSVEKGVFIPRRETETLIEVAASALRKKENAFVVDVGTGTGCILLSLLKDHPGLKGVGVDISGKAIEVFRRNRAKLRLIDRAFGVLGDGLKPFAEEEIFDAVVSNPPYVKTEEIETLQDEIKLYEPKEALDGGRDGLDFIRRLVKEAYVRLKRGGFLTLEVGYEQAEAVSFLMKRAGFVNIEVERDLSQIERVVMGWKH</sequence>
<gene>
    <name evidence="8" type="primary">hemK</name>
    <name evidence="5" type="synonym">prmC</name>
    <name evidence="8" type="ORF">TST_1753</name>
</gene>
<dbReference type="PATRIC" id="fig|1298851.3.peg.1832"/>
<dbReference type="AlphaFoldDB" id="A0A0S3QW49"/>
<dbReference type="InterPro" id="IPR019874">
    <property type="entry name" value="RF_methyltr_PrmC"/>
</dbReference>
<keyword evidence="3 5" id="KW-0949">S-adenosyl-L-methionine</keyword>
<comment type="function">
    <text evidence="5">Methylates the class 1 translation termination release factors RF1/PrfA and RF2/PrfB on the glutamine residue of the universally conserved GGQ motif.</text>
</comment>
<dbReference type="InterPro" id="IPR002052">
    <property type="entry name" value="DNA_methylase_N6_adenine_CS"/>
</dbReference>
<accession>A0A0S3QW49</accession>
<dbReference type="Pfam" id="PF05175">
    <property type="entry name" value="MTS"/>
    <property type="match status" value="1"/>
</dbReference>
<dbReference type="GO" id="GO:0032259">
    <property type="term" value="P:methylation"/>
    <property type="evidence" value="ECO:0007669"/>
    <property type="project" value="UniProtKB-KW"/>
</dbReference>
<dbReference type="Gene3D" id="1.10.8.10">
    <property type="entry name" value="DNA helicase RuvA subunit, C-terminal domain"/>
    <property type="match status" value="1"/>
</dbReference>
<dbReference type="OrthoDB" id="9784805at2"/>
<evidence type="ECO:0000313" key="9">
    <source>
        <dbReference type="Proteomes" id="UP000063234"/>
    </source>
</evidence>
<evidence type="ECO:0000256" key="1">
    <source>
        <dbReference type="ARBA" id="ARBA00022603"/>
    </source>
</evidence>
<dbReference type="SUPFAM" id="SSF53335">
    <property type="entry name" value="S-adenosyl-L-methionine-dependent methyltransferases"/>
    <property type="match status" value="1"/>
</dbReference>